<keyword evidence="2" id="KW-1134">Transmembrane beta strand</keyword>
<sequence length="459" mass="53080">MTAEEARIDLPDEKLQVAKPTLPPAEQVRSQAESNGQSISMTKEQLAQYPELITRALIPALMQNNAEGVQLLLPLYEQQKAQDPNLLIWAKAIAAREQGDYRRSIILYRQLFSENSDFVPVRYQLAQVLFLNNDNEAAQDQFEKLRSEPLSPQFLAHINQYLTALGKRDAWTFQGGLSYLNERNVNNAAKAGTKLGEWKAWEAEAAEGIGYNLSADKKWSLQHGLFAKLSLAGYGRYYWDNKKYNEFNARISAGLGYQTAQSEISLMPFSERRWYGGGSSGSDSLKRFSQNSGLRLDLSHWLTPRWQISTALEYGEQRYVSRKHLNGNNYLWSNTLLYMPNSNQYWFVGGDYSRDNARDKSDAYSRVGARIGWGQEWSWGISSRISLNYALRRYQHEAPIFKILQKNKEYGVQLSLWHRDWHIWGITPRITWNYTKVDSNNPLYSYDKNRIYLEVSKRF</sequence>
<evidence type="ECO:0000313" key="11">
    <source>
        <dbReference type="EMBL" id="KGQ70601.1"/>
    </source>
</evidence>
<dbReference type="GO" id="GO:0009279">
    <property type="term" value="C:cell outer membrane"/>
    <property type="evidence" value="ECO:0007669"/>
    <property type="project" value="UniProtKB-SubCell"/>
</dbReference>
<dbReference type="Gene3D" id="1.25.40.10">
    <property type="entry name" value="Tetratricopeptide repeat domain"/>
    <property type="match status" value="1"/>
</dbReference>
<evidence type="ECO:0000256" key="8">
    <source>
        <dbReference type="SAM" id="MobiDB-lite"/>
    </source>
</evidence>
<dbReference type="Pfam" id="PF04575">
    <property type="entry name" value="SlipAM"/>
    <property type="match status" value="1"/>
</dbReference>
<dbReference type="EMBL" id="JSUM01000007">
    <property type="protein sequence ID" value="KGQ70601.1"/>
    <property type="molecule type" value="Genomic_DNA"/>
</dbReference>
<comment type="similarity">
    <text evidence="7">Belongs to the Slam family.</text>
</comment>
<protein>
    <recommendedName>
        <fullName evidence="13">TPR repeat-containing protein</fullName>
    </recommendedName>
</protein>
<gene>
    <name evidence="11" type="ORF">OA57_05470</name>
</gene>
<feature type="domain" description="Surface lipoprotein assembly modifier N-terminal TPR repeats region" evidence="10">
    <location>
        <begin position="39"/>
        <end position="142"/>
    </location>
</feature>
<dbReference type="InterPro" id="IPR011990">
    <property type="entry name" value="TPR-like_helical_dom_sf"/>
</dbReference>
<keyword evidence="6" id="KW-0998">Cell outer membrane</keyword>
<name>A0A0A3AMP3_9PAST</name>
<keyword evidence="12" id="KW-1185">Reference proteome</keyword>
<feature type="compositionally biased region" description="Polar residues" evidence="8">
    <location>
        <begin position="28"/>
        <end position="39"/>
    </location>
</feature>
<proteinExistence type="inferred from homology"/>
<evidence type="ECO:0000259" key="10">
    <source>
        <dbReference type="Pfam" id="PF24575"/>
    </source>
</evidence>
<keyword evidence="3" id="KW-0812">Transmembrane</keyword>
<evidence type="ECO:0000256" key="3">
    <source>
        <dbReference type="ARBA" id="ARBA00022692"/>
    </source>
</evidence>
<evidence type="ECO:0000256" key="4">
    <source>
        <dbReference type="ARBA" id="ARBA00022729"/>
    </source>
</evidence>
<dbReference type="InterPro" id="IPR057556">
    <property type="entry name" value="TPR_Slam"/>
</dbReference>
<dbReference type="AlphaFoldDB" id="A0A0A3AMP3"/>
<evidence type="ECO:0000259" key="9">
    <source>
        <dbReference type="Pfam" id="PF04575"/>
    </source>
</evidence>
<reference evidence="11 12" key="1">
    <citation type="submission" date="2014-11" db="EMBL/GenBank/DDBJ databases">
        <title>Draft genome sequence of Chelonobacter oris 1662T, associated with respiratory disease in Hermann's Tortoises.</title>
        <authorList>
            <person name="Kudirkiene E."/>
            <person name="Hansen M.J."/>
            <person name="Bojesen A.M."/>
        </authorList>
    </citation>
    <scope>NUCLEOTIDE SEQUENCE [LARGE SCALE GENOMIC DNA]</scope>
    <source>
        <strain evidence="11 12">1662</strain>
    </source>
</reference>
<organism evidence="11 12">
    <name type="scientific">Chelonobacter oris</name>
    <dbReference type="NCBI Taxonomy" id="505317"/>
    <lineage>
        <taxon>Bacteria</taxon>
        <taxon>Pseudomonadati</taxon>
        <taxon>Pseudomonadota</taxon>
        <taxon>Gammaproteobacteria</taxon>
        <taxon>Pasteurellales</taxon>
        <taxon>Pasteurellaceae</taxon>
        <taxon>Chelonobacter</taxon>
    </lineage>
</organism>
<dbReference type="InterPro" id="IPR007655">
    <property type="entry name" value="Slam_C"/>
</dbReference>
<evidence type="ECO:0000256" key="1">
    <source>
        <dbReference type="ARBA" id="ARBA00004571"/>
    </source>
</evidence>
<dbReference type="Proteomes" id="UP000030380">
    <property type="component" value="Unassembled WGS sequence"/>
</dbReference>
<comment type="caution">
    <text evidence="11">The sequence shown here is derived from an EMBL/GenBank/DDBJ whole genome shotgun (WGS) entry which is preliminary data.</text>
</comment>
<accession>A0A0A3AMP3</accession>
<evidence type="ECO:0008006" key="13">
    <source>
        <dbReference type="Google" id="ProtNLM"/>
    </source>
</evidence>
<evidence type="ECO:0000256" key="7">
    <source>
        <dbReference type="ARBA" id="ARBA00023609"/>
    </source>
</evidence>
<evidence type="ECO:0000256" key="2">
    <source>
        <dbReference type="ARBA" id="ARBA00022452"/>
    </source>
</evidence>
<evidence type="ECO:0000256" key="6">
    <source>
        <dbReference type="ARBA" id="ARBA00023237"/>
    </source>
</evidence>
<evidence type="ECO:0000313" key="12">
    <source>
        <dbReference type="Proteomes" id="UP000030380"/>
    </source>
</evidence>
<keyword evidence="4" id="KW-0732">Signal</keyword>
<feature type="domain" description="Surface lipoprotein assembly modifier C-terminal" evidence="9">
    <location>
        <begin position="171"/>
        <end position="459"/>
    </location>
</feature>
<evidence type="ECO:0000256" key="5">
    <source>
        <dbReference type="ARBA" id="ARBA00023136"/>
    </source>
</evidence>
<feature type="region of interest" description="Disordered" evidence="8">
    <location>
        <begin position="19"/>
        <end position="39"/>
    </location>
</feature>
<dbReference type="SUPFAM" id="SSF48452">
    <property type="entry name" value="TPR-like"/>
    <property type="match status" value="1"/>
</dbReference>
<dbReference type="STRING" id="505317.OA57_05470"/>
<keyword evidence="5" id="KW-0472">Membrane</keyword>
<dbReference type="Pfam" id="PF24575">
    <property type="entry name" value="TPR_Slam"/>
    <property type="match status" value="1"/>
</dbReference>
<comment type="subcellular location">
    <subcellularLocation>
        <location evidence="1">Cell outer membrane</location>
        <topology evidence="1">Multi-pass membrane protein</topology>
    </subcellularLocation>
</comment>